<evidence type="ECO:0000313" key="1">
    <source>
        <dbReference type="EMBL" id="MDP0971478.1"/>
    </source>
</evidence>
<reference evidence="1" key="1">
    <citation type="submission" date="2023-07" db="EMBL/GenBank/DDBJ databases">
        <authorList>
            <person name="Peng Z."/>
        </authorList>
    </citation>
    <scope>NUCLEOTIDE SEQUENCE</scope>
    <source>
        <strain evidence="1">KP219</strain>
    </source>
</reference>
<dbReference type="AlphaFoldDB" id="A0AAW8AJQ0"/>
<dbReference type="EMBL" id="JAUUIA010000807">
    <property type="protein sequence ID" value="MDP0971478.1"/>
    <property type="molecule type" value="Genomic_DNA"/>
</dbReference>
<proteinExistence type="predicted"/>
<dbReference type="RefSeq" id="WP_305202551.1">
    <property type="nucleotide sequence ID" value="NZ_JAUUIA010000807.1"/>
</dbReference>
<gene>
    <name evidence="1" type="ORF">Q6294_31535</name>
</gene>
<evidence type="ECO:0000313" key="2">
    <source>
        <dbReference type="Proteomes" id="UP001244490"/>
    </source>
</evidence>
<name>A0AAW8AJQ0_KLEPN</name>
<protein>
    <submittedName>
        <fullName evidence="1">Uncharacterized protein</fullName>
    </submittedName>
</protein>
<dbReference type="Proteomes" id="UP001244490">
    <property type="component" value="Unassembled WGS sequence"/>
</dbReference>
<organism evidence="1 2">
    <name type="scientific">Klebsiella pneumoniae</name>
    <dbReference type="NCBI Taxonomy" id="573"/>
    <lineage>
        <taxon>Bacteria</taxon>
        <taxon>Pseudomonadati</taxon>
        <taxon>Pseudomonadota</taxon>
        <taxon>Gammaproteobacteria</taxon>
        <taxon>Enterobacterales</taxon>
        <taxon>Enterobacteriaceae</taxon>
        <taxon>Klebsiella/Raoultella group</taxon>
        <taxon>Klebsiella</taxon>
        <taxon>Klebsiella pneumoniae complex</taxon>
    </lineage>
</organism>
<feature type="non-terminal residue" evidence="1">
    <location>
        <position position="71"/>
    </location>
</feature>
<accession>A0AAW8AJQ0</accession>
<sequence length="71" mass="7774">MLTESFWDADAAAATVRYYVVDATTGEVTRHAQSVQAYTEDDFRRLLTASGFVEITFYPSLTGGPAEDGYA</sequence>
<comment type="caution">
    <text evidence="1">The sequence shown here is derived from an EMBL/GenBank/DDBJ whole genome shotgun (WGS) entry which is preliminary data.</text>
</comment>